<accession>A0AAV4UA80</accession>
<dbReference type="AlphaFoldDB" id="A0AAV4UA80"/>
<proteinExistence type="predicted"/>
<organism evidence="2 3">
    <name type="scientific">Caerostris darwini</name>
    <dbReference type="NCBI Taxonomy" id="1538125"/>
    <lineage>
        <taxon>Eukaryota</taxon>
        <taxon>Metazoa</taxon>
        <taxon>Ecdysozoa</taxon>
        <taxon>Arthropoda</taxon>
        <taxon>Chelicerata</taxon>
        <taxon>Arachnida</taxon>
        <taxon>Araneae</taxon>
        <taxon>Araneomorphae</taxon>
        <taxon>Entelegynae</taxon>
        <taxon>Araneoidea</taxon>
        <taxon>Araneidae</taxon>
        <taxon>Caerostris</taxon>
    </lineage>
</organism>
<feature type="transmembrane region" description="Helical" evidence="1">
    <location>
        <begin position="136"/>
        <end position="156"/>
    </location>
</feature>
<evidence type="ECO:0000313" key="3">
    <source>
        <dbReference type="Proteomes" id="UP001054837"/>
    </source>
</evidence>
<gene>
    <name evidence="2" type="ORF">CDAR_164111</name>
</gene>
<comment type="caution">
    <text evidence="2">The sequence shown here is derived from an EMBL/GenBank/DDBJ whole genome shotgun (WGS) entry which is preliminary data.</text>
</comment>
<sequence length="157" mass="17309">MICSDGKACPEGTKCCTTFEGQIKCCDLQDFDSKFVKTKKALRIVSAGPSYDFVNISAVQNAGYCFEGITCNGKCCGTNCCKFKYGEFCETLCCNILYKCCGSIDKLGKEWCCKNKERCGVYIEDVCLDKGSSLVAPLYLVLIAVSIRMLLLNMLIH</sequence>
<dbReference type="EMBL" id="BPLQ01010937">
    <property type="protein sequence ID" value="GIY54525.1"/>
    <property type="molecule type" value="Genomic_DNA"/>
</dbReference>
<keyword evidence="1" id="KW-0812">Transmembrane</keyword>
<reference evidence="2 3" key="1">
    <citation type="submission" date="2021-06" db="EMBL/GenBank/DDBJ databases">
        <title>Caerostris darwini draft genome.</title>
        <authorList>
            <person name="Kono N."/>
            <person name="Arakawa K."/>
        </authorList>
    </citation>
    <scope>NUCLEOTIDE SEQUENCE [LARGE SCALE GENOMIC DNA]</scope>
</reference>
<name>A0AAV4UA80_9ARAC</name>
<keyword evidence="1" id="KW-1133">Transmembrane helix</keyword>
<evidence type="ECO:0000256" key="1">
    <source>
        <dbReference type="SAM" id="Phobius"/>
    </source>
</evidence>
<keyword evidence="1" id="KW-0472">Membrane</keyword>
<evidence type="ECO:0008006" key="4">
    <source>
        <dbReference type="Google" id="ProtNLM"/>
    </source>
</evidence>
<evidence type="ECO:0000313" key="2">
    <source>
        <dbReference type="EMBL" id="GIY54525.1"/>
    </source>
</evidence>
<protein>
    <recommendedName>
        <fullName evidence="4">Granulin</fullName>
    </recommendedName>
</protein>
<dbReference type="Proteomes" id="UP001054837">
    <property type="component" value="Unassembled WGS sequence"/>
</dbReference>
<keyword evidence="3" id="KW-1185">Reference proteome</keyword>